<evidence type="ECO:0000313" key="1">
    <source>
        <dbReference type="EMBL" id="MPM52423.1"/>
    </source>
</evidence>
<sequence length="73" mass="8556">MFFRQNKYIADIYKYIGEKIGAALNALHLFKLKFYFIPIGLIPLIFKLGIHAVDVRFVVVCQFRQNCLVMVFV</sequence>
<reference evidence="1" key="1">
    <citation type="submission" date="2019-08" db="EMBL/GenBank/DDBJ databases">
        <authorList>
            <person name="Kucharzyk K."/>
            <person name="Murdoch R.W."/>
            <person name="Higgins S."/>
            <person name="Loffler F."/>
        </authorList>
    </citation>
    <scope>NUCLEOTIDE SEQUENCE</scope>
</reference>
<organism evidence="1">
    <name type="scientific">bioreactor metagenome</name>
    <dbReference type="NCBI Taxonomy" id="1076179"/>
    <lineage>
        <taxon>unclassified sequences</taxon>
        <taxon>metagenomes</taxon>
        <taxon>ecological metagenomes</taxon>
    </lineage>
</organism>
<dbReference type="EMBL" id="VSSQ01013857">
    <property type="protein sequence ID" value="MPM52423.1"/>
    <property type="molecule type" value="Genomic_DNA"/>
</dbReference>
<gene>
    <name evidence="1" type="ORF">SDC9_99182</name>
</gene>
<comment type="caution">
    <text evidence="1">The sequence shown here is derived from an EMBL/GenBank/DDBJ whole genome shotgun (WGS) entry which is preliminary data.</text>
</comment>
<accession>A0A645ANJ4</accession>
<dbReference type="AlphaFoldDB" id="A0A645ANJ4"/>
<proteinExistence type="predicted"/>
<protein>
    <submittedName>
        <fullName evidence="1">Uncharacterized protein</fullName>
    </submittedName>
</protein>
<name>A0A645ANJ4_9ZZZZ</name>